<dbReference type="InterPro" id="IPR039065">
    <property type="entry name" value="AcoX-like"/>
</dbReference>
<dbReference type="PANTHER" id="PTHR40697">
    <property type="entry name" value="ACETOIN CATABOLISM PROTEIN X"/>
    <property type="match status" value="1"/>
</dbReference>
<name>X1E1M4_9ZZZZ</name>
<dbReference type="GO" id="GO:0003951">
    <property type="term" value="F:NAD+ kinase activity"/>
    <property type="evidence" value="ECO:0007669"/>
    <property type="project" value="InterPro"/>
</dbReference>
<dbReference type="Pfam" id="PF01513">
    <property type="entry name" value="NAD_kinase"/>
    <property type="match status" value="1"/>
</dbReference>
<proteinExistence type="predicted"/>
<comment type="caution">
    <text evidence="1">The sequence shown here is derived from an EMBL/GenBank/DDBJ whole genome shotgun (WGS) entry which is preliminary data.</text>
</comment>
<dbReference type="EMBL" id="BART01035111">
    <property type="protein sequence ID" value="GAH11064.1"/>
    <property type="molecule type" value="Genomic_DNA"/>
</dbReference>
<feature type="non-terminal residue" evidence="1">
    <location>
        <position position="116"/>
    </location>
</feature>
<gene>
    <name evidence="1" type="ORF">S01H4_59765</name>
</gene>
<dbReference type="AlphaFoldDB" id="X1E1M4"/>
<sequence length="116" mass="12366">MKKIGLIANPIAGMGGSVGLKGTDGDIYKEAIERGATPTTPKRVKDFLCNIKNLENIVFIVAPGKMGEDYVKNSGLKFTIIGEIDEITTAEDTKRIAGMMVEKSIDILVFCGGDGT</sequence>
<evidence type="ECO:0008006" key="2">
    <source>
        <dbReference type="Google" id="ProtNLM"/>
    </source>
</evidence>
<accession>X1E1M4</accession>
<evidence type="ECO:0000313" key="1">
    <source>
        <dbReference type="EMBL" id="GAH11064.1"/>
    </source>
</evidence>
<dbReference type="InterPro" id="IPR002504">
    <property type="entry name" value="NADK"/>
</dbReference>
<protein>
    <recommendedName>
        <fullName evidence="2">ATP-NAD kinase</fullName>
    </recommendedName>
</protein>
<dbReference type="GO" id="GO:0006741">
    <property type="term" value="P:NADP+ biosynthetic process"/>
    <property type="evidence" value="ECO:0007669"/>
    <property type="project" value="InterPro"/>
</dbReference>
<dbReference type="PANTHER" id="PTHR40697:SF2">
    <property type="entry name" value="ATP-NAD KINASE-RELATED"/>
    <property type="match status" value="1"/>
</dbReference>
<organism evidence="1">
    <name type="scientific">marine sediment metagenome</name>
    <dbReference type="NCBI Taxonomy" id="412755"/>
    <lineage>
        <taxon>unclassified sequences</taxon>
        <taxon>metagenomes</taxon>
        <taxon>ecological metagenomes</taxon>
    </lineage>
</organism>
<reference evidence="1" key="1">
    <citation type="journal article" date="2014" name="Front. Microbiol.">
        <title>High frequency of phylogenetically diverse reductive dehalogenase-homologous genes in deep subseafloor sedimentary metagenomes.</title>
        <authorList>
            <person name="Kawai M."/>
            <person name="Futagami T."/>
            <person name="Toyoda A."/>
            <person name="Takaki Y."/>
            <person name="Nishi S."/>
            <person name="Hori S."/>
            <person name="Arai W."/>
            <person name="Tsubouchi T."/>
            <person name="Morono Y."/>
            <person name="Uchiyama I."/>
            <person name="Ito T."/>
            <person name="Fujiyama A."/>
            <person name="Inagaki F."/>
            <person name="Takami H."/>
        </authorList>
    </citation>
    <scope>NUCLEOTIDE SEQUENCE</scope>
    <source>
        <strain evidence="1">Expedition CK06-06</strain>
    </source>
</reference>